<protein>
    <submittedName>
        <fullName evidence="1">9699_t:CDS:1</fullName>
    </submittedName>
</protein>
<proteinExistence type="predicted"/>
<accession>A0ABN7WW51</accession>
<name>A0ABN7WW51_GIGMA</name>
<keyword evidence="2" id="KW-1185">Reference proteome</keyword>
<organism evidence="1 2">
    <name type="scientific">Gigaspora margarita</name>
    <dbReference type="NCBI Taxonomy" id="4874"/>
    <lineage>
        <taxon>Eukaryota</taxon>
        <taxon>Fungi</taxon>
        <taxon>Fungi incertae sedis</taxon>
        <taxon>Mucoromycota</taxon>
        <taxon>Glomeromycotina</taxon>
        <taxon>Glomeromycetes</taxon>
        <taxon>Diversisporales</taxon>
        <taxon>Gigasporaceae</taxon>
        <taxon>Gigaspora</taxon>
    </lineage>
</organism>
<comment type="caution">
    <text evidence="1">The sequence shown here is derived from an EMBL/GenBank/DDBJ whole genome shotgun (WGS) entry which is preliminary data.</text>
</comment>
<gene>
    <name evidence="1" type="ORF">GMARGA_LOCUS35280</name>
</gene>
<evidence type="ECO:0000313" key="1">
    <source>
        <dbReference type="EMBL" id="CAG8841169.1"/>
    </source>
</evidence>
<dbReference type="Proteomes" id="UP000789901">
    <property type="component" value="Unassembled WGS sequence"/>
</dbReference>
<reference evidence="1 2" key="1">
    <citation type="submission" date="2021-06" db="EMBL/GenBank/DDBJ databases">
        <authorList>
            <person name="Kallberg Y."/>
            <person name="Tangrot J."/>
            <person name="Rosling A."/>
        </authorList>
    </citation>
    <scope>NUCLEOTIDE SEQUENCE [LARGE SCALE GENOMIC DNA]</scope>
    <source>
        <strain evidence="1 2">120-4 pot B 10/14</strain>
    </source>
</reference>
<dbReference type="EMBL" id="CAJVQB010065009">
    <property type="protein sequence ID" value="CAG8841169.1"/>
    <property type="molecule type" value="Genomic_DNA"/>
</dbReference>
<sequence length="99" mass="11289">MTRTTNQLIPIITNYPKHKPTVLDEAEIILAKTNTEAMNYTKLPRMMTLKAPKMMTPKQRNHTSVKASKNDNKIALEKASRNNEIILARSSRNDDTEAH</sequence>
<evidence type="ECO:0000313" key="2">
    <source>
        <dbReference type="Proteomes" id="UP000789901"/>
    </source>
</evidence>